<dbReference type="NCBIfam" id="TIGR01766">
    <property type="entry name" value="IS200/IS605 family accessory protein TnpB-like domain"/>
    <property type="match status" value="1"/>
</dbReference>
<dbReference type="Proteomes" id="UP000718564">
    <property type="component" value="Unassembled WGS sequence"/>
</dbReference>
<evidence type="ECO:0000256" key="1">
    <source>
        <dbReference type="ARBA" id="ARBA00008761"/>
    </source>
</evidence>
<feature type="domain" description="Probable transposase IS891/IS1136/IS1341" evidence="5">
    <location>
        <begin position="178"/>
        <end position="288"/>
    </location>
</feature>
<dbReference type="InterPro" id="IPR001959">
    <property type="entry name" value="Transposase"/>
</dbReference>
<proteinExistence type="inferred from homology"/>
<comment type="caution">
    <text evidence="6">The sequence shown here is derived from an EMBL/GenBank/DDBJ whole genome shotgun (WGS) entry which is preliminary data.</text>
</comment>
<organism evidence="6 7">
    <name type="scientific">Brasilonema bromeliae SPC951</name>
    <dbReference type="NCBI Taxonomy" id="385972"/>
    <lineage>
        <taxon>Bacteria</taxon>
        <taxon>Bacillati</taxon>
        <taxon>Cyanobacteriota</taxon>
        <taxon>Cyanophyceae</taxon>
        <taxon>Nostocales</taxon>
        <taxon>Scytonemataceae</taxon>
        <taxon>Brasilonema</taxon>
        <taxon>Bromeliae group (in: Brasilonema)</taxon>
    </lineage>
</organism>
<dbReference type="EMBL" id="QMEB01000005">
    <property type="protein sequence ID" value="NMG18176.1"/>
    <property type="molecule type" value="Genomic_DNA"/>
</dbReference>
<dbReference type="InterPro" id="IPR010095">
    <property type="entry name" value="Cas12f1-like_TNB"/>
</dbReference>
<gene>
    <name evidence="6" type="ORF">DP116_01435</name>
</gene>
<evidence type="ECO:0000313" key="7">
    <source>
        <dbReference type="Proteomes" id="UP000718564"/>
    </source>
</evidence>
<evidence type="ECO:0000256" key="2">
    <source>
        <dbReference type="ARBA" id="ARBA00022578"/>
    </source>
</evidence>
<comment type="similarity">
    <text evidence="1">In the C-terminal section; belongs to the transposase 35 family.</text>
</comment>
<name>A0ABX1P2I5_9CYAN</name>
<evidence type="ECO:0000259" key="5">
    <source>
        <dbReference type="Pfam" id="PF01385"/>
    </source>
</evidence>
<accession>A0ABX1P2I5</accession>
<keyword evidence="2" id="KW-0815">Transposition</keyword>
<keyword evidence="4" id="KW-0233">DNA recombination</keyword>
<dbReference type="NCBIfam" id="NF040570">
    <property type="entry name" value="guided_TnpB"/>
    <property type="match status" value="1"/>
</dbReference>
<dbReference type="Pfam" id="PF01385">
    <property type="entry name" value="OrfB_IS605"/>
    <property type="match status" value="1"/>
</dbReference>
<keyword evidence="3" id="KW-0238">DNA-binding</keyword>
<evidence type="ECO:0000256" key="3">
    <source>
        <dbReference type="ARBA" id="ARBA00023125"/>
    </source>
</evidence>
<reference evidence="6 7" key="1">
    <citation type="submission" date="2018-06" db="EMBL/GenBank/DDBJ databases">
        <title>Comparative genomics of Brasilonema spp. strains.</title>
        <authorList>
            <person name="Alvarenga D.O."/>
            <person name="Fiore M.F."/>
            <person name="Varani A.M."/>
        </authorList>
    </citation>
    <scope>NUCLEOTIDE SEQUENCE [LARGE SCALE GENOMIC DNA]</scope>
    <source>
        <strain evidence="6 7">SPC951</strain>
    </source>
</reference>
<keyword evidence="7" id="KW-1185">Reference proteome</keyword>
<evidence type="ECO:0000313" key="6">
    <source>
        <dbReference type="EMBL" id="NMG18176.1"/>
    </source>
</evidence>
<sequence length="437" mass="50308">MQKDYGCQQVLLNRSLLVHPVLEYLCTQAAKLTNCGIYYGRQVWFKERRYLGKYDLEKEYKTNRNYQSLHSQCAQQVLRTVAESFKSFYELDKKARKGDLNQKPRLPNYRKNGLASCTYPKQALKLIDNQIRIPLGQTVNTWFGIDSFTIPAPSNLDFASIKELRILPRNREFYAEFVYEQSRAKRPRLNEKWALGIDPGINNWLTCVDSSSSGEGFIIDGRHVKSLNRWYNKQISTLKEGKPQGFWSKKLAAITEKRNRQMRDAINKAARIVVDYCLRMKVGNVVFGWNEGQRQEANMGRRNNQAFVQIPTYRLKERIRQLCLRHGINFVETEESYTSKASFLNHDFLPTFGEKPTSWKPSGRRTKRGLYKSLWYGTINADCNGAANIIRKVDTTLDIDTSRVSRGALTRPTRIKVWVTAKKSVCAAPLKGASGTG</sequence>
<evidence type="ECO:0000256" key="4">
    <source>
        <dbReference type="ARBA" id="ARBA00023172"/>
    </source>
</evidence>
<protein>
    <submittedName>
        <fullName evidence="6">Transposase</fullName>
    </submittedName>
</protein>